<gene>
    <name evidence="8" type="ORF">ACH3YB_32110</name>
</gene>
<comment type="caution">
    <text evidence="8">The sequence shown here is derived from an EMBL/GenBank/DDBJ whole genome shotgun (WGS) entry which is preliminary data.</text>
</comment>
<organism evidence="8 9">
    <name type="scientific">Streptomyces tendae</name>
    <dbReference type="NCBI Taxonomy" id="1932"/>
    <lineage>
        <taxon>Bacteria</taxon>
        <taxon>Bacillati</taxon>
        <taxon>Actinomycetota</taxon>
        <taxon>Actinomycetes</taxon>
        <taxon>Kitasatosporales</taxon>
        <taxon>Streptomycetaceae</taxon>
        <taxon>Streptomyces</taxon>
    </lineage>
</organism>
<evidence type="ECO:0000256" key="2">
    <source>
        <dbReference type="ARBA" id="ARBA00023015"/>
    </source>
</evidence>
<dbReference type="Proteomes" id="UP001610810">
    <property type="component" value="Unassembled WGS sequence"/>
</dbReference>
<comment type="similarity">
    <text evidence="1">Belongs to the sigma-70 factor family. ECF subfamily.</text>
</comment>
<dbReference type="RefSeq" id="WP_161378983.1">
    <property type="nucleotide sequence ID" value="NZ_JBEPAR010000006.1"/>
</dbReference>
<feature type="domain" description="RNA polymerase sigma factor 70 region 4 type 2" evidence="7">
    <location>
        <begin position="125"/>
        <end position="173"/>
    </location>
</feature>
<name>A0ABW7S9W3_STRTE</name>
<dbReference type="Pfam" id="PF08281">
    <property type="entry name" value="Sigma70_r4_2"/>
    <property type="match status" value="1"/>
</dbReference>
<dbReference type="InterPro" id="IPR013249">
    <property type="entry name" value="RNA_pol_sigma70_r4_t2"/>
</dbReference>
<keyword evidence="6" id="KW-0472">Membrane</keyword>
<keyword evidence="6" id="KW-0812">Transmembrane</keyword>
<reference evidence="8 9" key="1">
    <citation type="submission" date="2024-10" db="EMBL/GenBank/DDBJ databases">
        <authorList>
            <person name="Wannawong T."/>
            <person name="Kuncharoen N."/>
            <person name="Mhuantong W."/>
        </authorList>
    </citation>
    <scope>NUCLEOTIDE SEQUENCE [LARGE SCALE GENOMIC DNA]</scope>
    <source>
        <strain evidence="8 9">CALK1-4</strain>
    </source>
</reference>
<dbReference type="InterPro" id="IPR013324">
    <property type="entry name" value="RNA_pol_sigma_r3/r4-like"/>
</dbReference>
<keyword evidence="6" id="KW-1133">Transmembrane helix</keyword>
<dbReference type="SUPFAM" id="SSF88659">
    <property type="entry name" value="Sigma3 and sigma4 domains of RNA polymerase sigma factors"/>
    <property type="match status" value="1"/>
</dbReference>
<sequence>MPSSFRPVGLSRNRQADPLAAAYALPRPKESFHHGSTAESAFDALYVHAAPGLLHQTHLLTGRRGRAFQAVEYAFSHAWEYWPEVAVDSDPVGWVRFHAYEYALSPWHRFRELVDREEPVPTSPMHRALLHLSARHRRAVLLCDGLGLTIAQAAAELEASCAATESRLLGARAVLAECFPDSDDHDALPLRIRTLVAEGSAATVPTAGSVRAESDRRLRLLTRSVVGAVAVLGGLVCTFVLVSSPWPEPPDRHARTTDTTQGPSRDVRSHP</sequence>
<protein>
    <submittedName>
        <fullName evidence="8">Sigma factor-like helix-turn-helix DNA-binding protein</fullName>
    </submittedName>
</protein>
<keyword evidence="9" id="KW-1185">Reference proteome</keyword>
<accession>A0ABW7S9W3</accession>
<evidence type="ECO:0000259" key="7">
    <source>
        <dbReference type="Pfam" id="PF08281"/>
    </source>
</evidence>
<keyword evidence="4" id="KW-0804">Transcription</keyword>
<evidence type="ECO:0000256" key="5">
    <source>
        <dbReference type="SAM" id="MobiDB-lite"/>
    </source>
</evidence>
<feature type="region of interest" description="Disordered" evidence="5">
    <location>
        <begin position="247"/>
        <end position="271"/>
    </location>
</feature>
<evidence type="ECO:0000256" key="4">
    <source>
        <dbReference type="ARBA" id="ARBA00023163"/>
    </source>
</evidence>
<evidence type="ECO:0000256" key="6">
    <source>
        <dbReference type="SAM" id="Phobius"/>
    </source>
</evidence>
<evidence type="ECO:0000313" key="8">
    <source>
        <dbReference type="EMBL" id="MFI0576280.1"/>
    </source>
</evidence>
<keyword evidence="2" id="KW-0805">Transcription regulation</keyword>
<keyword evidence="3" id="KW-0731">Sigma factor</keyword>
<dbReference type="Gene3D" id="1.10.10.10">
    <property type="entry name" value="Winged helix-like DNA-binding domain superfamily/Winged helix DNA-binding domain"/>
    <property type="match status" value="1"/>
</dbReference>
<feature type="transmembrane region" description="Helical" evidence="6">
    <location>
        <begin position="220"/>
        <end position="242"/>
    </location>
</feature>
<proteinExistence type="inferred from homology"/>
<evidence type="ECO:0000313" key="9">
    <source>
        <dbReference type="Proteomes" id="UP001610810"/>
    </source>
</evidence>
<evidence type="ECO:0000256" key="1">
    <source>
        <dbReference type="ARBA" id="ARBA00010641"/>
    </source>
</evidence>
<dbReference type="InterPro" id="IPR036388">
    <property type="entry name" value="WH-like_DNA-bd_sf"/>
</dbReference>
<dbReference type="EMBL" id="JBIQWK010000012">
    <property type="protein sequence ID" value="MFI0576280.1"/>
    <property type="molecule type" value="Genomic_DNA"/>
</dbReference>
<evidence type="ECO:0000256" key="3">
    <source>
        <dbReference type="ARBA" id="ARBA00023082"/>
    </source>
</evidence>